<dbReference type="Proteomes" id="UP000031512">
    <property type="component" value="Chromosome 1"/>
</dbReference>
<evidence type="ECO:0000256" key="2">
    <source>
        <dbReference type="SAM" id="SignalP"/>
    </source>
</evidence>
<dbReference type="AlphaFoldDB" id="L0AW06"/>
<feature type="compositionally biased region" description="Low complexity" evidence="1">
    <location>
        <begin position="355"/>
        <end position="369"/>
    </location>
</feature>
<keyword evidence="2" id="KW-0732">Signal</keyword>
<keyword evidence="4" id="KW-1185">Reference proteome</keyword>
<sequence length="369" mass="41010">MNVFFILVATCLVGLCHCQGSRFSGNRLIIEVLDDYAEDEVVISHIADETRKGGSSGKRQIWDLANGTAYEVEYTLSSARRYSDEKVADVAVDESPVPQTSRHTTTLDISSPDEDKSQSFDYTFTANAIRLVVPNKDVSVSKLVNGTEEVYTLSSGETLDHAKVYLNKDGKPELVLVVTKTSSASKECYLELKDSKWVPCSNIEERIKGLRDPAEWESDFDIDISSISDTTECSIFETELLGVTTKYIYPKAGHNAMNVNDGSKELWKSAISVNRSGPGEGSDACLSCLIHKNGSMELLEMIVVERLTRRYNYFEKVDGKWTSIDKKDYDKKLKDLKNDVTNQSSVEESKKSSRESPNPSSHPSTTTSS</sequence>
<evidence type="ECO:0000313" key="4">
    <source>
        <dbReference type="Proteomes" id="UP000031512"/>
    </source>
</evidence>
<feature type="compositionally biased region" description="Polar residues" evidence="1">
    <location>
        <begin position="97"/>
        <end position="109"/>
    </location>
</feature>
<evidence type="ECO:0000256" key="1">
    <source>
        <dbReference type="SAM" id="MobiDB-lite"/>
    </source>
</evidence>
<gene>
    <name evidence="3" type="ORF">BEWA_025840</name>
</gene>
<dbReference type="RefSeq" id="XP_004829401.1">
    <property type="nucleotide sequence ID" value="XM_004829344.1"/>
</dbReference>
<reference evidence="3 4" key="1">
    <citation type="journal article" date="2012" name="BMC Genomics">
        <title>Comparative genomic analysis and phylogenetic position of Theileria equi.</title>
        <authorList>
            <person name="Kappmeyer L.S."/>
            <person name="Thiagarajan M."/>
            <person name="Herndon D.R."/>
            <person name="Ramsay J.D."/>
            <person name="Caler E."/>
            <person name="Djikeng A."/>
            <person name="Gillespie J.J."/>
            <person name="Lau A.O."/>
            <person name="Roalson E.H."/>
            <person name="Silva J.C."/>
            <person name="Silva M.G."/>
            <person name="Suarez C.E."/>
            <person name="Ueti M.W."/>
            <person name="Nene V.M."/>
            <person name="Mealey R.H."/>
            <person name="Knowles D.P."/>
            <person name="Brayton K.A."/>
        </authorList>
    </citation>
    <scope>NUCLEOTIDE SEQUENCE [LARGE SCALE GENOMIC DNA]</scope>
    <source>
        <strain evidence="3 4">WA</strain>
    </source>
</reference>
<feature type="chain" id="PRO_5003939827" evidence="2">
    <location>
        <begin position="19"/>
        <end position="369"/>
    </location>
</feature>
<dbReference type="EMBL" id="CP001669">
    <property type="protein sequence ID" value="AFZ79735.1"/>
    <property type="molecule type" value="Genomic_DNA"/>
</dbReference>
<dbReference type="Pfam" id="PF04385">
    <property type="entry name" value="FAINT"/>
    <property type="match status" value="1"/>
</dbReference>
<name>L0AW06_THEEQ</name>
<accession>L0AW06</accession>
<dbReference type="VEuPathDB" id="PiroplasmaDB:BEWA_025840"/>
<organism evidence="3 4">
    <name type="scientific">Theileria equi strain WA</name>
    <dbReference type="NCBI Taxonomy" id="1537102"/>
    <lineage>
        <taxon>Eukaryota</taxon>
        <taxon>Sar</taxon>
        <taxon>Alveolata</taxon>
        <taxon>Apicomplexa</taxon>
        <taxon>Aconoidasida</taxon>
        <taxon>Piroplasmida</taxon>
        <taxon>Theileriidae</taxon>
        <taxon>Theileria</taxon>
    </lineage>
</organism>
<dbReference type="InterPro" id="IPR007480">
    <property type="entry name" value="DUF529"/>
</dbReference>
<protein>
    <submittedName>
        <fullName evidence="3">Signal peptide-containing protein</fullName>
    </submittedName>
</protein>
<dbReference type="KEGG" id="beq:BEWA_025840"/>
<feature type="region of interest" description="Disordered" evidence="1">
    <location>
        <begin position="332"/>
        <end position="369"/>
    </location>
</feature>
<proteinExistence type="predicted"/>
<evidence type="ECO:0000313" key="3">
    <source>
        <dbReference type="EMBL" id="AFZ79735.1"/>
    </source>
</evidence>
<feature type="signal peptide" evidence="2">
    <location>
        <begin position="1"/>
        <end position="18"/>
    </location>
</feature>
<dbReference type="GeneID" id="15807073"/>
<feature type="region of interest" description="Disordered" evidence="1">
    <location>
        <begin position="90"/>
        <end position="115"/>
    </location>
</feature>